<evidence type="ECO:0000259" key="1">
    <source>
        <dbReference type="Pfam" id="PF04230"/>
    </source>
</evidence>
<dbReference type="eggNOG" id="COG2327">
    <property type="taxonomic scope" value="Bacteria"/>
</dbReference>
<evidence type="ECO:0000313" key="2">
    <source>
        <dbReference type="EMBL" id="KCZ87484.1"/>
    </source>
</evidence>
<keyword evidence="2" id="KW-0808">Transferase</keyword>
<dbReference type="STRING" id="1280952.HJA_13130"/>
<dbReference type="PANTHER" id="PTHR36836:SF1">
    <property type="entry name" value="COLANIC ACID BIOSYNTHESIS PROTEIN WCAK"/>
    <property type="match status" value="1"/>
</dbReference>
<protein>
    <submittedName>
        <fullName evidence="2">Polysaccharide pyruvyl transferase</fullName>
    </submittedName>
</protein>
<gene>
    <name evidence="2" type="ORF">HJA_13130</name>
</gene>
<keyword evidence="3" id="KW-1185">Reference proteome</keyword>
<dbReference type="PATRIC" id="fig|1280952.3.peg.2626"/>
<name>A0A059FA52_9PROT</name>
<dbReference type="Pfam" id="PF04230">
    <property type="entry name" value="PS_pyruv_trans"/>
    <property type="match status" value="1"/>
</dbReference>
<dbReference type="Proteomes" id="UP000024816">
    <property type="component" value="Unassembled WGS sequence"/>
</dbReference>
<dbReference type="AlphaFoldDB" id="A0A059FA52"/>
<reference evidence="2 3" key="1">
    <citation type="journal article" date="2014" name="Antonie Van Leeuwenhoek">
        <title>Hyphomonas beringensis sp. nov. and Hyphomonas chukchiensis sp. nov., isolated from surface seawater of the Bering Sea and Chukchi Sea.</title>
        <authorList>
            <person name="Li C."/>
            <person name="Lai Q."/>
            <person name="Li G."/>
            <person name="Dong C."/>
            <person name="Wang J."/>
            <person name="Liao Y."/>
            <person name="Shao Z."/>
        </authorList>
    </citation>
    <scope>NUCLEOTIDE SEQUENCE [LARGE SCALE GENOMIC DNA]</scope>
    <source>
        <strain evidence="2 3">VP2</strain>
    </source>
</reference>
<dbReference type="GO" id="GO:0016740">
    <property type="term" value="F:transferase activity"/>
    <property type="evidence" value="ECO:0007669"/>
    <property type="project" value="UniProtKB-KW"/>
</dbReference>
<sequence>MRLVAPFGFYGSGNIGDEATLLGFGRLMERFGGGLGVDVASSDPAHTKRVEPAFRYYQYVDGIMGLPAKLHAHMGAGYIIPGGTPLMDNLGDWPLLSLGGMLQHAGNWGKPAAFVGVGVEQLRHDISRQRVQEQIIPNVMCWSVRSVHDRDRLLDLGVTPEQITVAADMAWLLDPADPAYGRKVTQRLGLGGRPVIGVNINAEDHMVEKAPRLFTELAAGLDELVKSHGARILFLFNEVREGETYDQAAAELVRSLMSRKDAVLMGPSDYLTPQEMMSIIAQCAMTISTRYHFCVFSALQGVPFLGIRRSDKVSDLCRDLGWKAAVDPDTATGTDIAKTGDRLLIDPAADLKKLADKIAVMRVRAEDNQIALEALLQAMRGVGMQTWVRHAASRVGQKLGGGVR</sequence>
<proteinExistence type="predicted"/>
<dbReference type="RefSeq" id="WP_162177064.1">
    <property type="nucleotide sequence ID" value="NZ_ARYJ01000008.1"/>
</dbReference>
<dbReference type="InterPro" id="IPR007345">
    <property type="entry name" value="Polysacch_pyruvyl_Trfase"/>
</dbReference>
<organism evidence="2 3">
    <name type="scientific">Hyphomonas jannaschiana VP2</name>
    <dbReference type="NCBI Taxonomy" id="1280952"/>
    <lineage>
        <taxon>Bacteria</taxon>
        <taxon>Pseudomonadati</taxon>
        <taxon>Pseudomonadota</taxon>
        <taxon>Alphaproteobacteria</taxon>
        <taxon>Hyphomonadales</taxon>
        <taxon>Hyphomonadaceae</taxon>
        <taxon>Hyphomonas</taxon>
    </lineage>
</organism>
<feature type="domain" description="Polysaccharide pyruvyl transferase" evidence="1">
    <location>
        <begin position="14"/>
        <end position="310"/>
    </location>
</feature>
<comment type="caution">
    <text evidence="2">The sequence shown here is derived from an EMBL/GenBank/DDBJ whole genome shotgun (WGS) entry which is preliminary data.</text>
</comment>
<evidence type="ECO:0000313" key="3">
    <source>
        <dbReference type="Proteomes" id="UP000024816"/>
    </source>
</evidence>
<dbReference type="PANTHER" id="PTHR36836">
    <property type="entry name" value="COLANIC ACID BIOSYNTHESIS PROTEIN WCAK"/>
    <property type="match status" value="1"/>
</dbReference>
<dbReference type="EMBL" id="ARYJ01000008">
    <property type="protein sequence ID" value="KCZ87484.1"/>
    <property type="molecule type" value="Genomic_DNA"/>
</dbReference>
<accession>A0A059FA52</accession>